<dbReference type="InterPro" id="IPR037175">
    <property type="entry name" value="KFase_sf"/>
</dbReference>
<dbReference type="HOGENOM" id="CLU_030671_3_0_2"/>
<gene>
    <name evidence="1" type="ordered locus">Nmag_2609</name>
    <name evidence="2" type="ORF">C500_07343</name>
</gene>
<reference evidence="3" key="1">
    <citation type="submission" date="2010-02" db="EMBL/GenBank/DDBJ databases">
        <title>Complete sequence of chromosome of Natrialba magadii ATCC 43099.</title>
        <authorList>
            <consortium name="US DOE Joint Genome Institute"/>
            <person name="Lucas S."/>
            <person name="Copeland A."/>
            <person name="Lapidus A."/>
            <person name="Cheng J.-F."/>
            <person name="Bruce D."/>
            <person name="Goodwin L."/>
            <person name="Pitluck S."/>
            <person name="Davenport K."/>
            <person name="Saunders E."/>
            <person name="Detter J.C."/>
            <person name="Han C."/>
            <person name="Tapia R."/>
            <person name="Land M."/>
            <person name="Hauser L."/>
            <person name="Kyrpides N."/>
            <person name="Mikhailova N."/>
            <person name="De Castro R.E."/>
            <person name="Maupin-Furlow J.A."/>
            <person name="Woyke T."/>
        </authorList>
    </citation>
    <scope>NUCLEOTIDE SEQUENCE [LARGE SCALE GENOMIC DNA]</scope>
    <source>
        <strain evidence="3">ATCC 43099 / DSM 3394 / CCM 3739 / CIP 104546 / IAM 13178 / JCM 8861 / NBRC 102185 / NCIMB 2190 / MS3</strain>
    </source>
</reference>
<evidence type="ECO:0000313" key="1">
    <source>
        <dbReference type="EMBL" id="ADD06168.1"/>
    </source>
</evidence>
<evidence type="ECO:0000313" key="3">
    <source>
        <dbReference type="Proteomes" id="UP000001879"/>
    </source>
</evidence>
<proteinExistence type="predicted"/>
<evidence type="ECO:0000313" key="2">
    <source>
        <dbReference type="EMBL" id="ELY30833.1"/>
    </source>
</evidence>
<dbReference type="PANTHER" id="PTHR31118:SF32">
    <property type="entry name" value="KYNURENINE FORMAMIDASE"/>
    <property type="match status" value="1"/>
</dbReference>
<keyword evidence="3" id="KW-1185">Reference proteome</keyword>
<dbReference type="GeneID" id="8825464"/>
<dbReference type="EMBL" id="CP001932">
    <property type="protein sequence ID" value="ADD06168.1"/>
    <property type="molecule type" value="Genomic_DNA"/>
</dbReference>
<dbReference type="PATRIC" id="fig|547559.17.peg.1434"/>
<dbReference type="SUPFAM" id="SSF102198">
    <property type="entry name" value="Putative cyclase"/>
    <property type="match status" value="1"/>
</dbReference>
<dbReference type="Pfam" id="PF04199">
    <property type="entry name" value="Cyclase"/>
    <property type="match status" value="1"/>
</dbReference>
<name>D3SYX6_NATMM</name>
<dbReference type="KEGG" id="nmg:Nmag_2609"/>
<dbReference type="STRING" id="547559.Nmag_2609"/>
<dbReference type="RefSeq" id="WP_004215181.1">
    <property type="nucleotide sequence ID" value="NC_013922.1"/>
</dbReference>
<dbReference type="InterPro" id="IPR007325">
    <property type="entry name" value="KFase/CYL"/>
</dbReference>
<sequence>MYVDLTHPIESGMPVFPDDPSVDVTTAATVDADGYRVTDLHCGSHTGTHIDAPSHTVPDGAVLDSMSIDRFVFDARVVDYTGLGPREPITTADLPEPDTETDCNLLLCRTDWDEYWGTDRYFDHPYLTPEAAGHCREAGWNVGLDTLNPDPTPTENATESEPAGFQVHQTLLGNDLLIIENLTNLEQLPTSQPITLYAFPLALAEADGAPIRAVAEAASTAD</sequence>
<evidence type="ECO:0000313" key="4">
    <source>
        <dbReference type="Proteomes" id="UP000011543"/>
    </source>
</evidence>
<dbReference type="eggNOG" id="arCOG02462">
    <property type="taxonomic scope" value="Archaea"/>
</dbReference>
<dbReference type="EMBL" id="AOHS01000029">
    <property type="protein sequence ID" value="ELY30833.1"/>
    <property type="molecule type" value="Genomic_DNA"/>
</dbReference>
<dbReference type="GO" id="GO:0019441">
    <property type="term" value="P:L-tryptophan catabolic process to kynurenine"/>
    <property type="evidence" value="ECO:0007669"/>
    <property type="project" value="InterPro"/>
</dbReference>
<dbReference type="OrthoDB" id="9014at2157"/>
<reference evidence="1 3" key="2">
    <citation type="journal article" date="2012" name="BMC Genomics">
        <title>A comparative genomics perspective on the genetic content of the alkaliphilic haloarchaeon Natrialba magadii ATCC 43099T.</title>
        <authorList>
            <person name="Siddaramappa S."/>
            <person name="Challacombe J.F."/>
            <person name="Decastro R.E."/>
            <person name="Pfeiffer F."/>
            <person name="Sastre D.E."/>
            <person name="Gimenez M.I."/>
            <person name="Paggi R.A."/>
            <person name="Detter J.C."/>
            <person name="Davenport K.W."/>
            <person name="Goodwin L.A."/>
            <person name="Kyrpides N."/>
            <person name="Tapia R."/>
            <person name="Pitluck S."/>
            <person name="Lucas S."/>
            <person name="Woyke T."/>
            <person name="Maupin-Furlow J.A."/>
        </authorList>
    </citation>
    <scope>NUCLEOTIDE SEQUENCE [LARGE SCALE GENOMIC DNA]</scope>
    <source>
        <strain evidence="1">ATCC 43099</strain>
        <strain evidence="3">ATCC 43099 / DSM 3394 / CCM 3739 / CIP 104546 / IAM 13178 / JCM 8861 / NBRC 102185 / NCIMB 2190 / MS3</strain>
    </source>
</reference>
<dbReference type="GO" id="GO:0004061">
    <property type="term" value="F:arylformamidase activity"/>
    <property type="evidence" value="ECO:0007669"/>
    <property type="project" value="InterPro"/>
</dbReference>
<reference evidence="2 4" key="3">
    <citation type="journal article" date="2014" name="PLoS Genet.">
        <title>Phylogenetically driven sequencing of extremely halophilic archaea reveals strategies for static and dynamic osmo-response.</title>
        <authorList>
            <person name="Becker E.A."/>
            <person name="Seitzer P.M."/>
            <person name="Tritt A."/>
            <person name="Larsen D."/>
            <person name="Krusor M."/>
            <person name="Yao A.I."/>
            <person name="Wu D."/>
            <person name="Madern D."/>
            <person name="Eisen J.A."/>
            <person name="Darling A.E."/>
            <person name="Facciotti M.T."/>
        </authorList>
    </citation>
    <scope>NUCLEOTIDE SEQUENCE [LARGE SCALE GENOMIC DNA]</scope>
    <source>
        <strain evidence="4">ATCC 43099 / DSM 3394 / CCM 3739 / CIP 104546 / IAM 13178 / JCM 8861 / NBRC 102185 / NCIMB 2190 / MS3</strain>
        <strain evidence="2">MS-3</strain>
    </source>
</reference>
<reference evidence="1" key="4">
    <citation type="submission" date="2016-09" db="EMBL/GenBank/DDBJ databases">
        <authorList>
            <person name="Pfeiffer F."/>
        </authorList>
    </citation>
    <scope>NUCLEOTIDE SEQUENCE</scope>
    <source>
        <strain evidence="1">ATCC 43099</strain>
    </source>
</reference>
<protein>
    <submittedName>
        <fullName evidence="1 2">Cyclase</fullName>
    </submittedName>
</protein>
<dbReference type="PaxDb" id="547559-Nmag_2609"/>
<dbReference type="Gene3D" id="3.50.30.50">
    <property type="entry name" value="Putative cyclase"/>
    <property type="match status" value="1"/>
</dbReference>
<dbReference type="Proteomes" id="UP000001879">
    <property type="component" value="Chromosome"/>
</dbReference>
<dbReference type="AlphaFoldDB" id="D3SYX6"/>
<organism evidence="1 3">
    <name type="scientific">Natrialba magadii (strain ATCC 43099 / DSM 3394 / CCM 3739 / CIP 104546 / IAM 13178 / JCM 8861 / NBRC 102185 / NCIMB 2190 / MS3)</name>
    <name type="common">Natronobacterium magadii</name>
    <dbReference type="NCBI Taxonomy" id="547559"/>
    <lineage>
        <taxon>Archaea</taxon>
        <taxon>Methanobacteriati</taxon>
        <taxon>Methanobacteriota</taxon>
        <taxon>Stenosarchaea group</taxon>
        <taxon>Halobacteria</taxon>
        <taxon>Halobacteriales</taxon>
        <taxon>Natrialbaceae</taxon>
        <taxon>Natrialba</taxon>
    </lineage>
</organism>
<dbReference type="Proteomes" id="UP000011543">
    <property type="component" value="Unassembled WGS sequence"/>
</dbReference>
<accession>D3SYX6</accession>
<dbReference type="PANTHER" id="PTHR31118">
    <property type="entry name" value="CYCLASE-LIKE PROTEIN 2"/>
    <property type="match status" value="1"/>
</dbReference>